<evidence type="ECO:0000313" key="2">
    <source>
        <dbReference type="Proteomes" id="UP001596119"/>
    </source>
</evidence>
<accession>A0ABW1ID04</accession>
<name>A0ABW1ID04_9PSEU</name>
<sequence length="43" mass="4324">MQQSLVDAIGGELDTPTKQLGAWSDALVAAGAAPPDPAERFAG</sequence>
<dbReference type="Proteomes" id="UP001596119">
    <property type="component" value="Unassembled WGS sequence"/>
</dbReference>
<protein>
    <submittedName>
        <fullName evidence="1">Uncharacterized protein</fullName>
    </submittedName>
</protein>
<proteinExistence type="predicted"/>
<dbReference type="EMBL" id="JBHSQK010000044">
    <property type="protein sequence ID" value="MFC5950192.1"/>
    <property type="molecule type" value="Genomic_DNA"/>
</dbReference>
<evidence type="ECO:0000313" key="1">
    <source>
        <dbReference type="EMBL" id="MFC5950192.1"/>
    </source>
</evidence>
<gene>
    <name evidence="1" type="ORF">ACFQH9_18125</name>
</gene>
<comment type="caution">
    <text evidence="1">The sequence shown here is derived from an EMBL/GenBank/DDBJ whole genome shotgun (WGS) entry which is preliminary data.</text>
</comment>
<keyword evidence="2" id="KW-1185">Reference proteome</keyword>
<reference evidence="2" key="1">
    <citation type="journal article" date="2019" name="Int. J. Syst. Evol. Microbiol.">
        <title>The Global Catalogue of Microorganisms (GCM) 10K type strain sequencing project: providing services to taxonomists for standard genome sequencing and annotation.</title>
        <authorList>
            <consortium name="The Broad Institute Genomics Platform"/>
            <consortium name="The Broad Institute Genome Sequencing Center for Infectious Disease"/>
            <person name="Wu L."/>
            <person name="Ma J."/>
        </authorList>
    </citation>
    <scope>NUCLEOTIDE SEQUENCE [LARGE SCALE GENOMIC DNA]</scope>
    <source>
        <strain evidence="2">CGMCC 4.7397</strain>
    </source>
</reference>
<dbReference type="RefSeq" id="WP_379567324.1">
    <property type="nucleotide sequence ID" value="NZ_JBHSQK010000044.1"/>
</dbReference>
<organism evidence="1 2">
    <name type="scientific">Pseudonocardia lutea</name>
    <dbReference type="NCBI Taxonomy" id="2172015"/>
    <lineage>
        <taxon>Bacteria</taxon>
        <taxon>Bacillati</taxon>
        <taxon>Actinomycetota</taxon>
        <taxon>Actinomycetes</taxon>
        <taxon>Pseudonocardiales</taxon>
        <taxon>Pseudonocardiaceae</taxon>
        <taxon>Pseudonocardia</taxon>
    </lineage>
</organism>